<dbReference type="Pfam" id="PF13545">
    <property type="entry name" value="HTH_Crp_2"/>
    <property type="match status" value="1"/>
</dbReference>
<dbReference type="InterPro" id="IPR014710">
    <property type="entry name" value="RmlC-like_jellyroll"/>
</dbReference>
<dbReference type="GO" id="GO:0003677">
    <property type="term" value="F:DNA binding"/>
    <property type="evidence" value="ECO:0007669"/>
    <property type="project" value="UniProtKB-KW"/>
</dbReference>
<dbReference type="CDD" id="cd00038">
    <property type="entry name" value="CAP_ED"/>
    <property type="match status" value="1"/>
</dbReference>
<gene>
    <name evidence="5" type="ORF">D2V07_02360</name>
</gene>
<evidence type="ECO:0000259" key="4">
    <source>
        <dbReference type="PROSITE" id="PS51063"/>
    </source>
</evidence>
<dbReference type="PROSITE" id="PS51063">
    <property type="entry name" value="HTH_CRP_2"/>
    <property type="match status" value="1"/>
</dbReference>
<proteinExistence type="predicted"/>
<organism evidence="5 6">
    <name type="scientific">Aurantiacibacter zhengii</name>
    <dbReference type="NCBI Taxonomy" id="2307003"/>
    <lineage>
        <taxon>Bacteria</taxon>
        <taxon>Pseudomonadati</taxon>
        <taxon>Pseudomonadota</taxon>
        <taxon>Alphaproteobacteria</taxon>
        <taxon>Sphingomonadales</taxon>
        <taxon>Erythrobacteraceae</taxon>
        <taxon>Aurantiacibacter</taxon>
    </lineage>
</organism>
<dbReference type="Pfam" id="PF00027">
    <property type="entry name" value="cNMP_binding"/>
    <property type="match status" value="1"/>
</dbReference>
<dbReference type="Proteomes" id="UP000286576">
    <property type="component" value="Unassembled WGS sequence"/>
</dbReference>
<dbReference type="OrthoDB" id="6155297at2"/>
<dbReference type="Gene3D" id="1.10.10.10">
    <property type="entry name" value="Winged helix-like DNA-binding domain superfamily/Winged helix DNA-binding domain"/>
    <property type="match status" value="1"/>
</dbReference>
<dbReference type="SMART" id="SM00419">
    <property type="entry name" value="HTH_CRP"/>
    <property type="match status" value="1"/>
</dbReference>
<keyword evidence="6" id="KW-1185">Reference proteome</keyword>
<dbReference type="InterPro" id="IPR018490">
    <property type="entry name" value="cNMP-bd_dom_sf"/>
</dbReference>
<dbReference type="InterPro" id="IPR036388">
    <property type="entry name" value="WH-like_DNA-bd_sf"/>
</dbReference>
<dbReference type="SUPFAM" id="SSF51206">
    <property type="entry name" value="cAMP-binding domain-like"/>
    <property type="match status" value="1"/>
</dbReference>
<keyword evidence="3" id="KW-0804">Transcription</keyword>
<dbReference type="Gene3D" id="2.60.120.10">
    <property type="entry name" value="Jelly Rolls"/>
    <property type="match status" value="1"/>
</dbReference>
<dbReference type="AlphaFoldDB" id="A0A418NWX7"/>
<comment type="caution">
    <text evidence="5">The sequence shown here is derived from an EMBL/GenBank/DDBJ whole genome shotgun (WGS) entry which is preliminary data.</text>
</comment>
<evidence type="ECO:0000313" key="5">
    <source>
        <dbReference type="EMBL" id="RIV89112.1"/>
    </source>
</evidence>
<dbReference type="GO" id="GO:0006355">
    <property type="term" value="P:regulation of DNA-templated transcription"/>
    <property type="evidence" value="ECO:0007669"/>
    <property type="project" value="InterPro"/>
</dbReference>
<feature type="domain" description="HTH crp-type" evidence="4">
    <location>
        <begin position="163"/>
        <end position="237"/>
    </location>
</feature>
<evidence type="ECO:0000313" key="6">
    <source>
        <dbReference type="Proteomes" id="UP000286576"/>
    </source>
</evidence>
<dbReference type="RefSeq" id="WP_119584390.1">
    <property type="nucleotide sequence ID" value="NZ_CAWODQ010000001.1"/>
</dbReference>
<keyword evidence="1" id="KW-0805">Transcription regulation</keyword>
<dbReference type="EMBL" id="QXFL01000001">
    <property type="protein sequence ID" value="RIV89112.1"/>
    <property type="molecule type" value="Genomic_DNA"/>
</dbReference>
<name>A0A418NWX7_9SPHN</name>
<sequence length="257" mass="29666">MKQHERDPFDSAGRGSLPDIWKFLASIRTRFALSETEAGLLKNAMCETAVFAPGEYLVREGERIHYSSLILEGFACRCKDSQDGERQIMEIQIPGDFVDLHSYPLEVLDHGICAMSDCRIVKFMHTDISRLIDESPRLARILWFATMVDASIHREWIMNIGSRSGKARIAHLFCELYSRCEVVGLTTDHTFWLPLTQTQIGECLGFTQMHVNRMLKELREMNLVTFQTQRVQIHDWDGLCELAEFDPAYLYLTRREA</sequence>
<evidence type="ECO:0000256" key="1">
    <source>
        <dbReference type="ARBA" id="ARBA00023015"/>
    </source>
</evidence>
<reference evidence="5 6" key="1">
    <citation type="submission" date="2018-08" db="EMBL/GenBank/DDBJ databases">
        <title>Erythrobacter zhengii sp.nov., a bacterium isolated from deep-sea sediment.</title>
        <authorList>
            <person name="Fang C."/>
            <person name="Wu Y.-H."/>
            <person name="Sun C."/>
            <person name="Wang H."/>
            <person name="Cheng H."/>
            <person name="Meng F.-X."/>
            <person name="Wang C.-S."/>
            <person name="Xu X.-W."/>
        </authorList>
    </citation>
    <scope>NUCLEOTIDE SEQUENCE [LARGE SCALE GENOMIC DNA]</scope>
    <source>
        <strain evidence="5 6">V18</strain>
    </source>
</reference>
<dbReference type="InterPro" id="IPR000595">
    <property type="entry name" value="cNMP-bd_dom"/>
</dbReference>
<protein>
    <submittedName>
        <fullName evidence="5">Crp/Fnr family transcriptional regulator</fullName>
    </submittedName>
</protein>
<evidence type="ECO:0000256" key="2">
    <source>
        <dbReference type="ARBA" id="ARBA00023125"/>
    </source>
</evidence>
<dbReference type="InterPro" id="IPR036390">
    <property type="entry name" value="WH_DNA-bd_sf"/>
</dbReference>
<dbReference type="SUPFAM" id="SSF46785">
    <property type="entry name" value="Winged helix' DNA-binding domain"/>
    <property type="match status" value="1"/>
</dbReference>
<accession>A0A418NWX7</accession>
<dbReference type="InterPro" id="IPR012318">
    <property type="entry name" value="HTH_CRP"/>
</dbReference>
<keyword evidence="2" id="KW-0238">DNA-binding</keyword>
<evidence type="ECO:0000256" key="3">
    <source>
        <dbReference type="ARBA" id="ARBA00023163"/>
    </source>
</evidence>